<dbReference type="EMBL" id="AABL01000936">
    <property type="protein sequence ID" value="EAA22851.1"/>
    <property type="molecule type" value="Genomic_DNA"/>
</dbReference>
<gene>
    <name evidence="2" type="ORF">PY03291</name>
</gene>
<dbReference type="InParanoid" id="Q7RJG9"/>
<keyword evidence="1" id="KW-0472">Membrane</keyword>
<reference evidence="2 3" key="1">
    <citation type="journal article" date="2002" name="Nature">
        <title>Genome sequence and comparative analysis of the model rodent malaria parasite Plasmodium yoelii yoelii.</title>
        <authorList>
            <person name="Carlton J.M."/>
            <person name="Angiuoli S.V."/>
            <person name="Suh B.B."/>
            <person name="Kooij T.W."/>
            <person name="Pertea M."/>
            <person name="Silva J.C."/>
            <person name="Ermolaeva M.D."/>
            <person name="Allen J.E."/>
            <person name="Selengut J.D."/>
            <person name="Koo H.L."/>
            <person name="Peterson J.D."/>
            <person name="Pop M."/>
            <person name="Kosack D.S."/>
            <person name="Shumway M.F."/>
            <person name="Bidwell S.L."/>
            <person name="Shallom S.J."/>
            <person name="van Aken S.E."/>
            <person name="Riedmuller S.B."/>
            <person name="Feldblyum T.V."/>
            <person name="Cho J.K."/>
            <person name="Quackenbush J."/>
            <person name="Sedegah M."/>
            <person name="Shoaibi A."/>
            <person name="Cummings L.M."/>
            <person name="Florens L."/>
            <person name="Yates J.R."/>
            <person name="Raine J.D."/>
            <person name="Sinden R.E."/>
            <person name="Harris M.A."/>
            <person name="Cunningham D.A."/>
            <person name="Preiser P.R."/>
            <person name="Bergman L.W."/>
            <person name="Vaidya A.B."/>
            <person name="van Lin L.H."/>
            <person name="Janse C.J."/>
            <person name="Waters A.P."/>
            <person name="Smith H.O."/>
            <person name="White O.R."/>
            <person name="Salzberg S.L."/>
            <person name="Venter J.C."/>
            <person name="Fraser C.M."/>
            <person name="Hoffman S.L."/>
            <person name="Gardner M.J."/>
            <person name="Carucci D.J."/>
        </authorList>
    </citation>
    <scope>NUCLEOTIDE SEQUENCE [LARGE SCALE GENOMIC DNA]</scope>
    <source>
        <strain evidence="2 3">17XNL</strain>
    </source>
</reference>
<name>Q7RJG9_PLAYO</name>
<keyword evidence="1" id="KW-1133">Transmembrane helix</keyword>
<protein>
    <submittedName>
        <fullName evidence="2">Uncharacterized protein</fullName>
    </submittedName>
</protein>
<evidence type="ECO:0000313" key="3">
    <source>
        <dbReference type="Proteomes" id="UP000008553"/>
    </source>
</evidence>
<accession>Q7RJG9</accession>
<keyword evidence="3" id="KW-1185">Reference proteome</keyword>
<dbReference type="PaxDb" id="73239-Q7RJG9"/>
<dbReference type="AlphaFoldDB" id="Q7RJG9"/>
<proteinExistence type="predicted"/>
<keyword evidence="1" id="KW-0812">Transmembrane</keyword>
<feature type="transmembrane region" description="Helical" evidence="1">
    <location>
        <begin position="42"/>
        <end position="67"/>
    </location>
</feature>
<organism evidence="2 3">
    <name type="scientific">Plasmodium yoelii yoelii</name>
    <dbReference type="NCBI Taxonomy" id="73239"/>
    <lineage>
        <taxon>Eukaryota</taxon>
        <taxon>Sar</taxon>
        <taxon>Alveolata</taxon>
        <taxon>Apicomplexa</taxon>
        <taxon>Aconoidasida</taxon>
        <taxon>Haemosporida</taxon>
        <taxon>Plasmodiidae</taxon>
        <taxon>Plasmodium</taxon>
        <taxon>Plasmodium (Vinckeia)</taxon>
    </lineage>
</organism>
<sequence length="68" mass="8056">MYYAKSTKYVNVSDEKCAMLFFQSYLSFINQKMNVSKFHPCIYGYVPTLVLGHRIHFFLSIFLFSLLN</sequence>
<comment type="caution">
    <text evidence="2">The sequence shown here is derived from an EMBL/GenBank/DDBJ whole genome shotgun (WGS) entry which is preliminary data.</text>
</comment>
<evidence type="ECO:0000313" key="2">
    <source>
        <dbReference type="EMBL" id="EAA22851.1"/>
    </source>
</evidence>
<dbReference type="Proteomes" id="UP000008553">
    <property type="component" value="Unassembled WGS sequence"/>
</dbReference>
<evidence type="ECO:0000256" key="1">
    <source>
        <dbReference type="SAM" id="Phobius"/>
    </source>
</evidence>